<evidence type="ECO:0000256" key="6">
    <source>
        <dbReference type="ARBA" id="ARBA00022777"/>
    </source>
</evidence>
<evidence type="ECO:0000256" key="2">
    <source>
        <dbReference type="ARBA" id="ARBA00012438"/>
    </source>
</evidence>
<sequence>MIEIMSQASPEFEARLESAKLDAMKELAYGASHEINNPLANISARAQALLRDEQDPDRRRTIEAINEQSLRAHEMISDLMLFSRPPALEYTEVDLAALIKQSADEAKEVLQLHEVGIELVVKAEPSTIQADRSQLLIAIGALVRNSLEAIGTAGNIKLSARIEKEQAKVLVEDDGPGIPPEIREHMFEPFYSGREAGRGLGFGLSKCWRIVSEHGGIIKVESPEAGGAIFSISLPTKQKTR</sequence>
<dbReference type="EC" id="2.7.13.3" evidence="2"/>
<dbReference type="KEGG" id="amob:HG15A2_34130"/>
<evidence type="ECO:0000313" key="11">
    <source>
        <dbReference type="Proteomes" id="UP000319852"/>
    </source>
</evidence>
<dbReference type="SMART" id="SM00387">
    <property type="entry name" value="HATPase_c"/>
    <property type="match status" value="1"/>
</dbReference>
<dbReference type="EMBL" id="CP036263">
    <property type="protein sequence ID" value="QDT00078.1"/>
    <property type="molecule type" value="Genomic_DNA"/>
</dbReference>
<dbReference type="Pfam" id="PF02518">
    <property type="entry name" value="HATPase_c"/>
    <property type="match status" value="1"/>
</dbReference>
<evidence type="ECO:0000256" key="3">
    <source>
        <dbReference type="ARBA" id="ARBA00022553"/>
    </source>
</evidence>
<keyword evidence="3" id="KW-0597">Phosphoprotein</keyword>
<evidence type="ECO:0000259" key="9">
    <source>
        <dbReference type="PROSITE" id="PS50109"/>
    </source>
</evidence>
<evidence type="ECO:0000256" key="4">
    <source>
        <dbReference type="ARBA" id="ARBA00022679"/>
    </source>
</evidence>
<dbReference type="GO" id="GO:0000155">
    <property type="term" value="F:phosphorelay sensor kinase activity"/>
    <property type="evidence" value="ECO:0007669"/>
    <property type="project" value="InterPro"/>
</dbReference>
<reference evidence="10 11" key="1">
    <citation type="submission" date="2019-02" db="EMBL/GenBank/DDBJ databases">
        <title>Deep-cultivation of Planctomycetes and their phenomic and genomic characterization uncovers novel biology.</title>
        <authorList>
            <person name="Wiegand S."/>
            <person name="Jogler M."/>
            <person name="Boedeker C."/>
            <person name="Pinto D."/>
            <person name="Vollmers J."/>
            <person name="Rivas-Marin E."/>
            <person name="Kohn T."/>
            <person name="Peeters S.H."/>
            <person name="Heuer A."/>
            <person name="Rast P."/>
            <person name="Oberbeckmann S."/>
            <person name="Bunk B."/>
            <person name="Jeske O."/>
            <person name="Meyerdierks A."/>
            <person name="Storesund J.E."/>
            <person name="Kallscheuer N."/>
            <person name="Luecker S."/>
            <person name="Lage O.M."/>
            <person name="Pohl T."/>
            <person name="Merkel B.J."/>
            <person name="Hornburger P."/>
            <person name="Mueller R.-W."/>
            <person name="Bruemmer F."/>
            <person name="Labrenz M."/>
            <person name="Spormann A.M."/>
            <person name="Op den Camp H."/>
            <person name="Overmann J."/>
            <person name="Amann R."/>
            <person name="Jetten M.S.M."/>
            <person name="Mascher T."/>
            <person name="Medema M.H."/>
            <person name="Devos D.P."/>
            <person name="Kaster A.-K."/>
            <person name="Ovreas L."/>
            <person name="Rohde M."/>
            <person name="Galperin M.Y."/>
            <person name="Jogler C."/>
        </authorList>
    </citation>
    <scope>NUCLEOTIDE SEQUENCE [LARGE SCALE GENOMIC DNA]</scope>
    <source>
        <strain evidence="10 11">HG15A2</strain>
    </source>
</reference>
<accession>A0A517MZ34</accession>
<protein>
    <recommendedName>
        <fullName evidence="2">histidine kinase</fullName>
        <ecNumber evidence="2">2.7.13.3</ecNumber>
    </recommendedName>
</protein>
<dbReference type="InterPro" id="IPR036097">
    <property type="entry name" value="HisK_dim/P_sf"/>
</dbReference>
<keyword evidence="4 10" id="KW-0808">Transferase</keyword>
<dbReference type="Pfam" id="PF00512">
    <property type="entry name" value="HisKA"/>
    <property type="match status" value="1"/>
</dbReference>
<dbReference type="SUPFAM" id="SSF47384">
    <property type="entry name" value="Homodimeric domain of signal transducing histidine kinase"/>
    <property type="match status" value="1"/>
</dbReference>
<dbReference type="GO" id="GO:0005524">
    <property type="term" value="F:ATP binding"/>
    <property type="evidence" value="ECO:0007669"/>
    <property type="project" value="UniProtKB-KW"/>
</dbReference>
<keyword evidence="5" id="KW-0547">Nucleotide-binding</keyword>
<gene>
    <name evidence="10" type="primary">fixL_1</name>
    <name evidence="10" type="ORF">HG15A2_34130</name>
</gene>
<name>A0A517MZ34_9BACT</name>
<dbReference type="Gene3D" id="1.10.287.130">
    <property type="match status" value="1"/>
</dbReference>
<keyword evidence="6" id="KW-0418">Kinase</keyword>
<evidence type="ECO:0000256" key="7">
    <source>
        <dbReference type="ARBA" id="ARBA00022840"/>
    </source>
</evidence>
<keyword evidence="7" id="KW-0067">ATP-binding</keyword>
<dbReference type="PANTHER" id="PTHR43065:SF10">
    <property type="entry name" value="PEROXIDE STRESS-ACTIVATED HISTIDINE KINASE MAK3"/>
    <property type="match status" value="1"/>
</dbReference>
<evidence type="ECO:0000256" key="5">
    <source>
        <dbReference type="ARBA" id="ARBA00022741"/>
    </source>
</evidence>
<dbReference type="InterPro" id="IPR003661">
    <property type="entry name" value="HisK_dim/P_dom"/>
</dbReference>
<dbReference type="InterPro" id="IPR004358">
    <property type="entry name" value="Sig_transdc_His_kin-like_C"/>
</dbReference>
<dbReference type="SUPFAM" id="SSF55874">
    <property type="entry name" value="ATPase domain of HSP90 chaperone/DNA topoisomerase II/histidine kinase"/>
    <property type="match status" value="1"/>
</dbReference>
<dbReference type="InterPro" id="IPR005467">
    <property type="entry name" value="His_kinase_dom"/>
</dbReference>
<keyword evidence="8" id="KW-0902">Two-component regulatory system</keyword>
<organism evidence="10 11">
    <name type="scientific">Adhaeretor mobilis</name>
    <dbReference type="NCBI Taxonomy" id="1930276"/>
    <lineage>
        <taxon>Bacteria</taxon>
        <taxon>Pseudomonadati</taxon>
        <taxon>Planctomycetota</taxon>
        <taxon>Planctomycetia</taxon>
        <taxon>Pirellulales</taxon>
        <taxon>Lacipirellulaceae</taxon>
        <taxon>Adhaeretor</taxon>
    </lineage>
</organism>
<keyword evidence="11" id="KW-1185">Reference proteome</keyword>
<dbReference type="InterPro" id="IPR003594">
    <property type="entry name" value="HATPase_dom"/>
</dbReference>
<evidence type="ECO:0000313" key="10">
    <source>
        <dbReference type="EMBL" id="QDT00078.1"/>
    </source>
</evidence>
<dbReference type="CDD" id="cd00082">
    <property type="entry name" value="HisKA"/>
    <property type="match status" value="1"/>
</dbReference>
<dbReference type="PRINTS" id="PR00344">
    <property type="entry name" value="BCTRLSENSOR"/>
</dbReference>
<dbReference type="SMART" id="SM00388">
    <property type="entry name" value="HisKA"/>
    <property type="match status" value="1"/>
</dbReference>
<comment type="catalytic activity">
    <reaction evidence="1">
        <text>ATP + protein L-histidine = ADP + protein N-phospho-L-histidine.</text>
        <dbReference type="EC" id="2.7.13.3"/>
    </reaction>
</comment>
<feature type="domain" description="Histidine kinase" evidence="9">
    <location>
        <begin position="30"/>
        <end position="238"/>
    </location>
</feature>
<dbReference type="AlphaFoldDB" id="A0A517MZ34"/>
<dbReference type="PROSITE" id="PS50109">
    <property type="entry name" value="HIS_KIN"/>
    <property type="match status" value="1"/>
</dbReference>
<dbReference type="InterPro" id="IPR036890">
    <property type="entry name" value="HATPase_C_sf"/>
</dbReference>
<dbReference type="Gene3D" id="3.30.565.10">
    <property type="entry name" value="Histidine kinase-like ATPase, C-terminal domain"/>
    <property type="match status" value="1"/>
</dbReference>
<proteinExistence type="predicted"/>
<evidence type="ECO:0000256" key="8">
    <source>
        <dbReference type="ARBA" id="ARBA00023012"/>
    </source>
</evidence>
<dbReference type="PANTHER" id="PTHR43065">
    <property type="entry name" value="SENSOR HISTIDINE KINASE"/>
    <property type="match status" value="1"/>
</dbReference>
<evidence type="ECO:0000256" key="1">
    <source>
        <dbReference type="ARBA" id="ARBA00000085"/>
    </source>
</evidence>
<dbReference type="Proteomes" id="UP000319852">
    <property type="component" value="Chromosome"/>
</dbReference>